<dbReference type="PANTHER" id="PTHR21184">
    <property type="entry name" value="MENORIN (DENDRITIC BRANCHING PROTEIN)"/>
    <property type="match status" value="1"/>
</dbReference>
<dbReference type="Proteomes" id="UP000494040">
    <property type="component" value="Unassembled WGS sequence"/>
</dbReference>
<dbReference type="OrthoDB" id="413402at2759"/>
<name>A0A8I6RG59_CIMLE</name>
<dbReference type="PANTHER" id="PTHR21184:SF6">
    <property type="entry name" value="CONSERVED PLASMA MEMBRANE PROTEIN"/>
    <property type="match status" value="1"/>
</dbReference>
<protein>
    <recommendedName>
        <fullName evidence="3">Menorin-like domain-containing protein</fullName>
    </recommendedName>
</protein>
<dbReference type="InterPro" id="IPR019356">
    <property type="entry name" value="Menorin_dom"/>
</dbReference>
<dbReference type="EnsemblMetazoa" id="XM_014389197.2">
    <property type="protein sequence ID" value="XP_014244683.1"/>
    <property type="gene ID" value="LOC106663942"/>
</dbReference>
<dbReference type="GO" id="GO:0005615">
    <property type="term" value="C:extracellular space"/>
    <property type="evidence" value="ECO:0007669"/>
    <property type="project" value="TreeGrafter"/>
</dbReference>
<dbReference type="Pfam" id="PF10223">
    <property type="entry name" value="Menorin_N"/>
    <property type="match status" value="1"/>
</dbReference>
<evidence type="ECO:0000256" key="1">
    <source>
        <dbReference type="ARBA" id="ARBA00044953"/>
    </source>
</evidence>
<evidence type="ECO:0000256" key="2">
    <source>
        <dbReference type="SAM" id="MobiDB-lite"/>
    </source>
</evidence>
<dbReference type="GeneID" id="106663942"/>
<keyword evidence="5" id="KW-1185">Reference proteome</keyword>
<feature type="region of interest" description="Disordered" evidence="2">
    <location>
        <begin position="1"/>
        <end position="23"/>
    </location>
</feature>
<dbReference type="KEGG" id="clec:106663942"/>
<dbReference type="AlphaFoldDB" id="A0A8I6RG59"/>
<dbReference type="RefSeq" id="XP_014244683.1">
    <property type="nucleotide sequence ID" value="XM_014389197.2"/>
</dbReference>
<sequence length="345" mass="37970">MVPSMKQAGEPDETGQQSGFECQREEMSRKNVLYPFVFFILLPSLSSTETMPDSLSNYFPEINDDLTKVTWAHGVNSREKLQRELNGSAMMIEADVVLGTLIGDRSQQLIPIMAHPPENTSDLSLEMFIVMFLDSQAAKGMKLDFKSREAFSASENILEEHLINTSYQFEYPIWLNADIIRGPVNSKKEPVDPDFFLSACVTKFPIAMPSVGWTTEYGNGIDTGSYTPEIISDMTEALNRNLVVKPVTFAVRAGLAAQSYDALTNLIGSSVPGTTLTIWCSSPNDVTDMVLLRKLIDDIGVDKVYLDLPPDMMEALKSSAGNLIGKCALIAATTLLALGKYGLQQ</sequence>
<evidence type="ECO:0000259" key="3">
    <source>
        <dbReference type="Pfam" id="PF10223"/>
    </source>
</evidence>
<feature type="domain" description="Menorin-like" evidence="3">
    <location>
        <begin position="65"/>
        <end position="312"/>
    </location>
</feature>
<reference evidence="4" key="1">
    <citation type="submission" date="2022-01" db="UniProtKB">
        <authorList>
            <consortium name="EnsemblMetazoa"/>
        </authorList>
    </citation>
    <scope>IDENTIFICATION</scope>
</reference>
<accession>A0A8I6RG59</accession>
<organism evidence="4 5">
    <name type="scientific">Cimex lectularius</name>
    <name type="common">Bed bug</name>
    <name type="synonym">Acanthia lectularia</name>
    <dbReference type="NCBI Taxonomy" id="79782"/>
    <lineage>
        <taxon>Eukaryota</taxon>
        <taxon>Metazoa</taxon>
        <taxon>Ecdysozoa</taxon>
        <taxon>Arthropoda</taxon>
        <taxon>Hexapoda</taxon>
        <taxon>Insecta</taxon>
        <taxon>Pterygota</taxon>
        <taxon>Neoptera</taxon>
        <taxon>Paraneoptera</taxon>
        <taxon>Hemiptera</taxon>
        <taxon>Heteroptera</taxon>
        <taxon>Panheteroptera</taxon>
        <taxon>Cimicomorpha</taxon>
        <taxon>Cimicidae</taxon>
        <taxon>Cimex</taxon>
    </lineage>
</organism>
<evidence type="ECO:0000313" key="4">
    <source>
        <dbReference type="EnsemblMetazoa" id="XP_014244683.1"/>
    </source>
</evidence>
<proteinExistence type="inferred from homology"/>
<evidence type="ECO:0000313" key="5">
    <source>
        <dbReference type="Proteomes" id="UP000494040"/>
    </source>
</evidence>
<comment type="similarity">
    <text evidence="1">Belongs to the menorin family.</text>
</comment>